<evidence type="ECO:0008006" key="3">
    <source>
        <dbReference type="Google" id="ProtNLM"/>
    </source>
</evidence>
<protein>
    <recommendedName>
        <fullName evidence="3">3-oxoacyl-[acyl-carrier protein] reductase</fullName>
    </recommendedName>
</protein>
<dbReference type="RefSeq" id="WP_021169580.1">
    <property type="nucleotide sequence ID" value="NZ_CTRP01000003.1"/>
</dbReference>
<dbReference type="SUPFAM" id="SSF51735">
    <property type="entry name" value="NAD(P)-binding Rossmann-fold domains"/>
    <property type="match status" value="1"/>
</dbReference>
<sequence length="69" mass="7803">MCKLEKRVAVITGAASGIGKAISLLLAHNGYFVFLFDKDQEKLLHIIDESFTADNADWSINSGRWWLYN</sequence>
<dbReference type="InterPro" id="IPR036291">
    <property type="entry name" value="NAD(P)-bd_dom_sf"/>
</dbReference>
<dbReference type="Gene3D" id="3.40.50.720">
    <property type="entry name" value="NAD(P)-binding Rossmann-like Domain"/>
    <property type="match status" value="1"/>
</dbReference>
<evidence type="ECO:0000313" key="2">
    <source>
        <dbReference type="Proteomes" id="UP000049855"/>
    </source>
</evidence>
<dbReference type="Pfam" id="PF00106">
    <property type="entry name" value="adh_short"/>
    <property type="match status" value="1"/>
</dbReference>
<keyword evidence="2" id="KW-1185">Reference proteome</keyword>
<dbReference type="AlphaFoldDB" id="A0A0U1KTV4"/>
<accession>A0A0U1KTV4</accession>
<gene>
    <name evidence="1" type="ORF">SpAn4DRAFT_1840</name>
</gene>
<organism evidence="1 2">
    <name type="scientific">Sporomusa ovata</name>
    <dbReference type="NCBI Taxonomy" id="2378"/>
    <lineage>
        <taxon>Bacteria</taxon>
        <taxon>Bacillati</taxon>
        <taxon>Bacillota</taxon>
        <taxon>Negativicutes</taxon>
        <taxon>Selenomonadales</taxon>
        <taxon>Sporomusaceae</taxon>
        <taxon>Sporomusa</taxon>
    </lineage>
</organism>
<dbReference type="InterPro" id="IPR002347">
    <property type="entry name" value="SDR_fam"/>
</dbReference>
<reference evidence="2" key="1">
    <citation type="submission" date="2015-03" db="EMBL/GenBank/DDBJ databases">
        <authorList>
            <person name="Nijsse Bart"/>
        </authorList>
    </citation>
    <scope>NUCLEOTIDE SEQUENCE [LARGE SCALE GENOMIC DNA]</scope>
</reference>
<evidence type="ECO:0000313" key="1">
    <source>
        <dbReference type="EMBL" id="CQR70862.1"/>
    </source>
</evidence>
<name>A0A0U1KTV4_9FIRM</name>
<proteinExistence type="predicted"/>
<dbReference type="Proteomes" id="UP000049855">
    <property type="component" value="Unassembled WGS sequence"/>
</dbReference>
<dbReference type="EMBL" id="CTRP01000003">
    <property type="protein sequence ID" value="CQR70862.1"/>
    <property type="molecule type" value="Genomic_DNA"/>
</dbReference>